<dbReference type="Gene3D" id="3.30.300.30">
    <property type="match status" value="1"/>
</dbReference>
<evidence type="ECO:0000256" key="13">
    <source>
        <dbReference type="ARBA" id="ARBA00039545"/>
    </source>
</evidence>
<dbReference type="PANTHER" id="PTHR43767">
    <property type="entry name" value="LONG-CHAIN-FATTY-ACID--COA LIGASE"/>
    <property type="match status" value="1"/>
</dbReference>
<dbReference type="InterPro" id="IPR050237">
    <property type="entry name" value="ATP-dep_AMP-bd_enzyme"/>
</dbReference>
<dbReference type="CDD" id="cd05936">
    <property type="entry name" value="FC-FACS_FadD_like"/>
    <property type="match status" value="1"/>
</dbReference>
<protein>
    <recommendedName>
        <fullName evidence="13">Long-chain-fatty-acid--CoA ligase</fullName>
        <ecNumber evidence="12">6.2.1.3</ecNumber>
    </recommendedName>
    <alternativeName>
        <fullName evidence="14">Long-chain acyl-CoA synthetase</fullName>
    </alternativeName>
</protein>
<reference evidence="17" key="1">
    <citation type="submission" date="2020-01" db="EMBL/GenBank/DDBJ databases">
        <authorList>
            <person name="Meier V. D."/>
            <person name="Meier V D."/>
        </authorList>
    </citation>
    <scope>NUCLEOTIDE SEQUENCE</scope>
    <source>
        <strain evidence="17">HLG_WM_MAG_10</strain>
    </source>
</reference>
<feature type="domain" description="AMP-dependent synthetase/ligase" evidence="15">
    <location>
        <begin position="35"/>
        <end position="425"/>
    </location>
</feature>
<evidence type="ECO:0000256" key="7">
    <source>
        <dbReference type="ARBA" id="ARBA00022832"/>
    </source>
</evidence>
<dbReference type="GO" id="GO:0016020">
    <property type="term" value="C:membrane"/>
    <property type="evidence" value="ECO:0007669"/>
    <property type="project" value="UniProtKB-SubCell"/>
</dbReference>
<comment type="cofactor">
    <cofactor evidence="1">
        <name>Mg(2+)</name>
        <dbReference type="ChEBI" id="CHEBI:18420"/>
    </cofactor>
</comment>
<dbReference type="PROSITE" id="PS00455">
    <property type="entry name" value="AMP_BINDING"/>
    <property type="match status" value="1"/>
</dbReference>
<dbReference type="GO" id="GO:0005524">
    <property type="term" value="F:ATP binding"/>
    <property type="evidence" value="ECO:0007669"/>
    <property type="project" value="UniProtKB-KW"/>
</dbReference>
<dbReference type="Pfam" id="PF13193">
    <property type="entry name" value="AMP-binding_C"/>
    <property type="match status" value="1"/>
</dbReference>
<evidence type="ECO:0000256" key="3">
    <source>
        <dbReference type="ARBA" id="ARBA00005005"/>
    </source>
</evidence>
<evidence type="ECO:0000259" key="16">
    <source>
        <dbReference type="Pfam" id="PF13193"/>
    </source>
</evidence>
<dbReference type="InterPro" id="IPR000873">
    <property type="entry name" value="AMP-dep_synth/lig_dom"/>
</dbReference>
<keyword evidence="5 17" id="KW-0436">Ligase</keyword>
<keyword evidence="7" id="KW-0276">Fatty acid metabolism</keyword>
<dbReference type="FunFam" id="3.30.300.30:FF:000006">
    <property type="entry name" value="Long-chain-fatty-acid--CoA ligase FadD"/>
    <property type="match status" value="1"/>
</dbReference>
<dbReference type="InterPro" id="IPR042099">
    <property type="entry name" value="ANL_N_sf"/>
</dbReference>
<evidence type="ECO:0000256" key="11">
    <source>
        <dbReference type="ARBA" id="ARBA00023136"/>
    </source>
</evidence>
<feature type="domain" description="AMP-binding enzyme C-terminal" evidence="16">
    <location>
        <begin position="476"/>
        <end position="550"/>
    </location>
</feature>
<comment type="pathway">
    <text evidence="3">Lipid metabolism; fatty acid beta-oxidation.</text>
</comment>
<keyword evidence="8" id="KW-0067">ATP-binding</keyword>
<keyword evidence="11" id="KW-0472">Membrane</keyword>
<evidence type="ECO:0000256" key="14">
    <source>
        <dbReference type="ARBA" id="ARBA00042773"/>
    </source>
</evidence>
<evidence type="ECO:0000256" key="9">
    <source>
        <dbReference type="ARBA" id="ARBA00022842"/>
    </source>
</evidence>
<dbReference type="EC" id="6.2.1.3" evidence="12"/>
<keyword evidence="6" id="KW-0547">Nucleotide-binding</keyword>
<keyword evidence="10" id="KW-0443">Lipid metabolism</keyword>
<dbReference type="SUPFAM" id="SSF56801">
    <property type="entry name" value="Acetyl-CoA synthetase-like"/>
    <property type="match status" value="1"/>
</dbReference>
<dbReference type="FunFam" id="3.40.50.12780:FF:000003">
    <property type="entry name" value="Long-chain-fatty-acid--CoA ligase FadD"/>
    <property type="match status" value="1"/>
</dbReference>
<sequence>MTTTDRIWLKSYSKSIPHDINIDQYPSLIGFISDNLKKFKDRPAYTCLIGSNQKTLSYGDVDRMSNAMAAYLQSLGLQKGDRVAIMLPNIVQYPVALFGVMRAGLIPVNTNPLYTGREIKHQFNDAGVKAVIIAENFAHELEKVVKDTGVKHIVTASIGGMFGGLKGFVINTVLKFKGMVKKYNLPSAVKFPAAIKAGTGKKVSEHAVSKEDMACIQYTGGTTGVAKGAVLTNRNLLSNMAQMSAWLADANMKEGQEVMLTPLPMYHIFSFTVNCLCMSNFGALNVLVPNPRDIPGLVDVIAKTKPTLMTGVNTLYNAMLNNDAFRALDFSALKFSIGGAMAIQAPVAKRWKEVTKNELLEGYGMTETSPVASANVVGNVETGTIGLPMPSTYMRIMDAEGNVQGPEEGRGEIQIKGPQVMQGYYNRPEATAETFTADGWLKTGDVGIMLKNGAFKIVDRMKDMILVSGFNVYPNEIEDVLASHPKILEIAAVGVPDAKSSEAVKVFIVKKDASLTEEEVRAFCVENFTGYKKPKHIEFRDELPKTNVGKILRRALRDETKK</sequence>
<comment type="subcellular location">
    <subcellularLocation>
        <location evidence="2">Membrane</location>
        <topology evidence="2">Peripheral membrane protein</topology>
    </subcellularLocation>
</comment>
<dbReference type="GO" id="GO:0004467">
    <property type="term" value="F:long-chain fatty acid-CoA ligase activity"/>
    <property type="evidence" value="ECO:0007669"/>
    <property type="project" value="UniProtKB-EC"/>
</dbReference>
<dbReference type="PANTHER" id="PTHR43767:SF8">
    <property type="entry name" value="LONG-CHAIN-FATTY-ACID--COA LIGASE"/>
    <property type="match status" value="1"/>
</dbReference>
<evidence type="ECO:0000256" key="4">
    <source>
        <dbReference type="ARBA" id="ARBA00006432"/>
    </source>
</evidence>
<evidence type="ECO:0000256" key="12">
    <source>
        <dbReference type="ARBA" id="ARBA00026121"/>
    </source>
</evidence>
<evidence type="ECO:0000256" key="10">
    <source>
        <dbReference type="ARBA" id="ARBA00023098"/>
    </source>
</evidence>
<name>A0A6S6U8D1_9BACT</name>
<accession>A0A6S6U8D1</accession>
<evidence type="ECO:0000256" key="1">
    <source>
        <dbReference type="ARBA" id="ARBA00001946"/>
    </source>
</evidence>
<dbReference type="AlphaFoldDB" id="A0A6S6U8D1"/>
<evidence type="ECO:0000259" key="15">
    <source>
        <dbReference type="Pfam" id="PF00501"/>
    </source>
</evidence>
<comment type="similarity">
    <text evidence="4">Belongs to the ATP-dependent AMP-binding enzyme family.</text>
</comment>
<organism evidence="17">
    <name type="scientific">uncultured Aureispira sp</name>
    <dbReference type="NCBI Taxonomy" id="1331704"/>
    <lineage>
        <taxon>Bacteria</taxon>
        <taxon>Pseudomonadati</taxon>
        <taxon>Bacteroidota</taxon>
        <taxon>Saprospiria</taxon>
        <taxon>Saprospirales</taxon>
        <taxon>Saprospiraceae</taxon>
        <taxon>Aureispira</taxon>
        <taxon>environmental samples</taxon>
    </lineage>
</organism>
<evidence type="ECO:0000313" key="17">
    <source>
        <dbReference type="EMBL" id="CAA6829416.1"/>
    </source>
</evidence>
<proteinExistence type="inferred from homology"/>
<evidence type="ECO:0000256" key="8">
    <source>
        <dbReference type="ARBA" id="ARBA00022840"/>
    </source>
</evidence>
<dbReference type="InterPro" id="IPR020845">
    <property type="entry name" value="AMP-binding_CS"/>
</dbReference>
<dbReference type="InterPro" id="IPR045851">
    <property type="entry name" value="AMP-bd_C_sf"/>
</dbReference>
<dbReference type="Gene3D" id="3.40.50.12780">
    <property type="entry name" value="N-terminal domain of ligase-like"/>
    <property type="match status" value="1"/>
</dbReference>
<evidence type="ECO:0000256" key="2">
    <source>
        <dbReference type="ARBA" id="ARBA00004170"/>
    </source>
</evidence>
<dbReference type="Pfam" id="PF00501">
    <property type="entry name" value="AMP-binding"/>
    <property type="match status" value="1"/>
</dbReference>
<dbReference type="EMBL" id="CACVAQ010000489">
    <property type="protein sequence ID" value="CAA6829416.1"/>
    <property type="molecule type" value="Genomic_DNA"/>
</dbReference>
<dbReference type="InterPro" id="IPR025110">
    <property type="entry name" value="AMP-bd_C"/>
</dbReference>
<evidence type="ECO:0000256" key="5">
    <source>
        <dbReference type="ARBA" id="ARBA00022598"/>
    </source>
</evidence>
<keyword evidence="9" id="KW-0460">Magnesium</keyword>
<gene>
    <name evidence="17" type="ORF">HELGO_WM24521</name>
</gene>
<evidence type="ECO:0000256" key="6">
    <source>
        <dbReference type="ARBA" id="ARBA00022741"/>
    </source>
</evidence>